<organism evidence="2 3">
    <name type="scientific">Actinomadura craniellae</name>
    <dbReference type="NCBI Taxonomy" id="2231787"/>
    <lineage>
        <taxon>Bacteria</taxon>
        <taxon>Bacillati</taxon>
        <taxon>Actinomycetota</taxon>
        <taxon>Actinomycetes</taxon>
        <taxon>Streptosporangiales</taxon>
        <taxon>Thermomonosporaceae</taxon>
        <taxon>Actinomadura</taxon>
    </lineage>
</organism>
<feature type="transmembrane region" description="Helical" evidence="1">
    <location>
        <begin position="305"/>
        <end position="324"/>
    </location>
</feature>
<evidence type="ECO:0000313" key="3">
    <source>
        <dbReference type="Proteomes" id="UP000251891"/>
    </source>
</evidence>
<dbReference type="Proteomes" id="UP000251891">
    <property type="component" value="Unassembled WGS sequence"/>
</dbReference>
<dbReference type="RefSeq" id="WP_111870278.1">
    <property type="nucleotide sequence ID" value="NZ_QLYX01000012.1"/>
</dbReference>
<gene>
    <name evidence="2" type="ORF">DPM19_24055</name>
</gene>
<protein>
    <submittedName>
        <fullName evidence="2">Uncharacterized protein</fullName>
    </submittedName>
</protein>
<reference evidence="2 3" key="1">
    <citation type="submission" date="2018-06" db="EMBL/GenBank/DDBJ databases">
        <title>Actinomadura craniellae sp. nov. isolated from marine sponge Craniella sp.</title>
        <authorList>
            <person name="Li L."/>
            <person name="Xu Q.H."/>
            <person name="Lin H.W."/>
            <person name="Lu Y.H."/>
        </authorList>
    </citation>
    <scope>NUCLEOTIDE SEQUENCE [LARGE SCALE GENOMIC DNA]</scope>
    <source>
        <strain evidence="2 3">LHW63021</strain>
    </source>
</reference>
<sequence>MSGPCDAAFRTMAERLGGISCDADPVGTVRAPWNLDNWTLPVVETLMIGGALFALVHAVRLWRRSGNPAALAFWGAAVAFVLILEPPLYFPRQFGIGEHLDVLFVHNVFGVQFLYDRMPLYIVALYPASFYLACSLVSALGVFQRHGRVLGAVCVGFVNHCFYEIFDHLGPQLRWWAWNTDAAVNGPMLGSVPLVSTVIFGIIAPGLLAFWWRLLIAEPAERGALGGGRTAAGTVAVAVLTTLSLPVLSAPVSYLTLAGNPNDTVMSVVLYAAVVVVGAVALPALARRADTAPAVTGDPSAHRYALLHGGVYLAVFAVLWAASLPDLLAAEHGVTGNGNPVGNPFYAAGCAVVCGWVLVLVRARAGRPVAPVAG</sequence>
<keyword evidence="1" id="KW-0812">Transmembrane</keyword>
<comment type="caution">
    <text evidence="2">The sequence shown here is derived from an EMBL/GenBank/DDBJ whole genome shotgun (WGS) entry which is preliminary data.</text>
</comment>
<keyword evidence="1" id="KW-0472">Membrane</keyword>
<keyword evidence="1" id="KW-1133">Transmembrane helix</keyword>
<feature type="transmembrane region" description="Helical" evidence="1">
    <location>
        <begin position="344"/>
        <end position="361"/>
    </location>
</feature>
<feature type="transmembrane region" description="Helical" evidence="1">
    <location>
        <begin position="120"/>
        <end position="142"/>
    </location>
</feature>
<feature type="transmembrane region" description="Helical" evidence="1">
    <location>
        <begin position="228"/>
        <end position="248"/>
    </location>
</feature>
<feature type="transmembrane region" description="Helical" evidence="1">
    <location>
        <begin position="38"/>
        <end position="59"/>
    </location>
</feature>
<feature type="transmembrane region" description="Helical" evidence="1">
    <location>
        <begin position="268"/>
        <end position="285"/>
    </location>
</feature>
<dbReference type="OrthoDB" id="5488443at2"/>
<dbReference type="EMBL" id="QLYX01000012">
    <property type="protein sequence ID" value="RAY12671.1"/>
    <property type="molecule type" value="Genomic_DNA"/>
</dbReference>
<proteinExistence type="predicted"/>
<name>A0A365H0S9_9ACTN</name>
<dbReference type="AlphaFoldDB" id="A0A365H0S9"/>
<evidence type="ECO:0000313" key="2">
    <source>
        <dbReference type="EMBL" id="RAY12671.1"/>
    </source>
</evidence>
<feature type="transmembrane region" description="Helical" evidence="1">
    <location>
        <begin position="194"/>
        <end position="216"/>
    </location>
</feature>
<evidence type="ECO:0000256" key="1">
    <source>
        <dbReference type="SAM" id="Phobius"/>
    </source>
</evidence>
<accession>A0A365H0S9</accession>
<feature type="transmembrane region" description="Helical" evidence="1">
    <location>
        <begin position="149"/>
        <end position="166"/>
    </location>
</feature>
<keyword evidence="3" id="KW-1185">Reference proteome</keyword>
<feature type="transmembrane region" description="Helical" evidence="1">
    <location>
        <begin position="71"/>
        <end position="90"/>
    </location>
</feature>